<reference evidence="2 3" key="1">
    <citation type="journal article" date="2020" name="Microorganisms">
        <title>Osmotic Adaptation and Compatible Solute Biosynthesis of Phototrophic Bacteria as Revealed from Genome Analyses.</title>
        <authorList>
            <person name="Imhoff J.F."/>
            <person name="Rahn T."/>
            <person name="Kunzel S."/>
            <person name="Keller A."/>
            <person name="Neulinger S.C."/>
        </authorList>
    </citation>
    <scope>NUCLEOTIDE SEQUENCE [LARGE SCALE GENOMIC DNA]</scope>
    <source>
        <strain evidence="2 3">DSM 6210</strain>
    </source>
</reference>
<keyword evidence="1" id="KW-0812">Transmembrane</keyword>
<dbReference type="RefSeq" id="WP_200238005.1">
    <property type="nucleotide sequence ID" value="NZ_NRRV01000028.1"/>
</dbReference>
<evidence type="ECO:0000313" key="3">
    <source>
        <dbReference type="Proteomes" id="UP000748752"/>
    </source>
</evidence>
<gene>
    <name evidence="2" type="ORF">CKO31_12575</name>
</gene>
<dbReference type="EMBL" id="NRRV01000028">
    <property type="protein sequence ID" value="MBK1631563.1"/>
    <property type="molecule type" value="Genomic_DNA"/>
</dbReference>
<keyword evidence="3" id="KW-1185">Reference proteome</keyword>
<organism evidence="2 3">
    <name type="scientific">Thiohalocapsa halophila</name>
    <dbReference type="NCBI Taxonomy" id="69359"/>
    <lineage>
        <taxon>Bacteria</taxon>
        <taxon>Pseudomonadati</taxon>
        <taxon>Pseudomonadota</taxon>
        <taxon>Gammaproteobacteria</taxon>
        <taxon>Chromatiales</taxon>
        <taxon>Chromatiaceae</taxon>
        <taxon>Thiohalocapsa</taxon>
    </lineage>
</organism>
<proteinExistence type="predicted"/>
<evidence type="ECO:0000256" key="1">
    <source>
        <dbReference type="SAM" id="Phobius"/>
    </source>
</evidence>
<comment type="caution">
    <text evidence="2">The sequence shown here is derived from an EMBL/GenBank/DDBJ whole genome shotgun (WGS) entry which is preliminary data.</text>
</comment>
<accession>A0ABS1CI41</accession>
<protein>
    <submittedName>
        <fullName evidence="2">Uncharacterized protein</fullName>
    </submittedName>
</protein>
<keyword evidence="1" id="KW-1133">Transmembrane helix</keyword>
<dbReference type="Proteomes" id="UP000748752">
    <property type="component" value="Unassembled WGS sequence"/>
</dbReference>
<sequence>MKQRALDDPHLAPYTRGVLAKIDPDVLASLTEHQFRSIRDAIDASRPISRHSVDLRGIIPLGFARWYFVLLAGRDRRADTRSEEHRLQYLITSGVGAVLLAGAVLVPLTALLLLVGYALKSFLGLDLNPEGHLMDFLR</sequence>
<keyword evidence="1" id="KW-0472">Membrane</keyword>
<name>A0ABS1CI41_9GAMM</name>
<feature type="transmembrane region" description="Helical" evidence="1">
    <location>
        <begin position="94"/>
        <end position="119"/>
    </location>
</feature>
<evidence type="ECO:0000313" key="2">
    <source>
        <dbReference type="EMBL" id="MBK1631563.1"/>
    </source>
</evidence>